<evidence type="ECO:0000256" key="5">
    <source>
        <dbReference type="ARBA" id="ARBA00032897"/>
    </source>
</evidence>
<evidence type="ECO:0000256" key="6">
    <source>
        <dbReference type="ARBA" id="ARBA00048178"/>
    </source>
</evidence>
<comment type="similarity">
    <text evidence="1">Belongs to the zeta toxin family.</text>
</comment>
<dbReference type="Proteomes" id="UP000295075">
    <property type="component" value="Unassembled WGS sequence"/>
</dbReference>
<keyword evidence="3" id="KW-0547">Nucleotide-binding</keyword>
<sequence length="186" mass="19218">MVSGGGPLVNRRCRVSPNALLLTGGGGAGKTTIAQAIAGRLSTSGRATAMVDLDALAQFGPQPAPTGVLRFSDHLRIRNLAAVWQNFREAGAEYLIVSGPVITAIHRAAYTEVLSDCAVHVVRLLTPSALIAERTSLTRPGWDLQAALDDAATHAAVEDFAVPNDGTPAATAAGVLERLGWVSGDA</sequence>
<keyword evidence="9" id="KW-1185">Reference proteome</keyword>
<dbReference type="AlphaFoldDB" id="A0A4R4P2P5"/>
<evidence type="ECO:0000313" key="8">
    <source>
        <dbReference type="EMBL" id="TDC14222.1"/>
    </source>
</evidence>
<organism evidence="8 9">
    <name type="scientific">Kribbella albertanoniae</name>
    <dbReference type="NCBI Taxonomy" id="1266829"/>
    <lineage>
        <taxon>Bacteria</taxon>
        <taxon>Bacillati</taxon>
        <taxon>Actinomycetota</taxon>
        <taxon>Actinomycetes</taxon>
        <taxon>Propionibacteriales</taxon>
        <taxon>Kribbellaceae</taxon>
        <taxon>Kribbella</taxon>
    </lineage>
</organism>
<keyword evidence="8" id="KW-0418">Kinase</keyword>
<feature type="domain" description="Zeta toxin" evidence="7">
    <location>
        <begin position="15"/>
        <end position="59"/>
    </location>
</feature>
<keyword evidence="4" id="KW-0067">ATP-binding</keyword>
<dbReference type="OrthoDB" id="7889077at2"/>
<evidence type="ECO:0000256" key="2">
    <source>
        <dbReference type="ARBA" id="ARBA00011963"/>
    </source>
</evidence>
<comment type="caution">
    <text evidence="8">The sequence shown here is derived from an EMBL/GenBank/DDBJ whole genome shotgun (WGS) entry which is preliminary data.</text>
</comment>
<protein>
    <recommendedName>
        <fullName evidence="5">UDP-N-acetylglucosamine kinase</fullName>
        <ecNumber evidence="2">2.7.1.176</ecNumber>
    </recommendedName>
    <alternativeName>
        <fullName evidence="5">UDP-N-acetylglucosamine kinase</fullName>
    </alternativeName>
</protein>
<dbReference type="GO" id="GO:0005524">
    <property type="term" value="F:ATP binding"/>
    <property type="evidence" value="ECO:0007669"/>
    <property type="project" value="UniProtKB-KW"/>
</dbReference>
<evidence type="ECO:0000313" key="9">
    <source>
        <dbReference type="Proteomes" id="UP000295075"/>
    </source>
</evidence>
<accession>A0A4R4P2P5</accession>
<reference evidence="8 9" key="1">
    <citation type="submission" date="2019-03" db="EMBL/GenBank/DDBJ databases">
        <title>Draft genome sequences of novel Actinobacteria.</title>
        <authorList>
            <person name="Sahin N."/>
            <person name="Ay H."/>
            <person name="Saygin H."/>
        </authorList>
    </citation>
    <scope>NUCLEOTIDE SEQUENCE [LARGE SCALE GENOMIC DNA]</scope>
    <source>
        <strain evidence="8 9">JCM 30547</strain>
    </source>
</reference>
<dbReference type="EC" id="2.7.1.176" evidence="2"/>
<evidence type="ECO:0000256" key="1">
    <source>
        <dbReference type="ARBA" id="ARBA00009104"/>
    </source>
</evidence>
<dbReference type="SUPFAM" id="SSF52540">
    <property type="entry name" value="P-loop containing nucleoside triphosphate hydrolases"/>
    <property type="match status" value="1"/>
</dbReference>
<evidence type="ECO:0000256" key="4">
    <source>
        <dbReference type="ARBA" id="ARBA00022840"/>
    </source>
</evidence>
<proteinExistence type="inferred from homology"/>
<dbReference type="GO" id="GO:0016301">
    <property type="term" value="F:kinase activity"/>
    <property type="evidence" value="ECO:0007669"/>
    <property type="project" value="UniProtKB-KW"/>
</dbReference>
<dbReference type="InterPro" id="IPR010488">
    <property type="entry name" value="Zeta_toxin_domain"/>
</dbReference>
<dbReference type="Pfam" id="PF06414">
    <property type="entry name" value="Zeta_toxin"/>
    <property type="match status" value="1"/>
</dbReference>
<gene>
    <name evidence="8" type="ORF">E1261_44120</name>
</gene>
<dbReference type="Gene3D" id="3.40.50.300">
    <property type="entry name" value="P-loop containing nucleotide triphosphate hydrolases"/>
    <property type="match status" value="1"/>
</dbReference>
<keyword evidence="8" id="KW-0808">Transferase</keyword>
<dbReference type="EMBL" id="SMKA01000467">
    <property type="protein sequence ID" value="TDC14222.1"/>
    <property type="molecule type" value="Genomic_DNA"/>
</dbReference>
<comment type="catalytic activity">
    <reaction evidence="6">
        <text>UDP-N-acetyl-alpha-D-glucosamine + ATP = UDP-N-acetyl-alpha-D-glucosamine 3'-phosphate + ADP + H(+)</text>
        <dbReference type="Rhea" id="RHEA:32671"/>
        <dbReference type="ChEBI" id="CHEBI:15378"/>
        <dbReference type="ChEBI" id="CHEBI:30616"/>
        <dbReference type="ChEBI" id="CHEBI:57705"/>
        <dbReference type="ChEBI" id="CHEBI:64353"/>
        <dbReference type="ChEBI" id="CHEBI:456216"/>
        <dbReference type="EC" id="2.7.1.176"/>
    </reaction>
</comment>
<dbReference type="InterPro" id="IPR027417">
    <property type="entry name" value="P-loop_NTPase"/>
</dbReference>
<name>A0A4R4P2P5_9ACTN</name>
<evidence type="ECO:0000256" key="3">
    <source>
        <dbReference type="ARBA" id="ARBA00022741"/>
    </source>
</evidence>
<evidence type="ECO:0000259" key="7">
    <source>
        <dbReference type="Pfam" id="PF06414"/>
    </source>
</evidence>